<organism evidence="3 4">
    <name type="scientific">Flavobacterium ponti</name>
    <dbReference type="NCBI Taxonomy" id="665133"/>
    <lineage>
        <taxon>Bacteria</taxon>
        <taxon>Pseudomonadati</taxon>
        <taxon>Bacteroidota</taxon>
        <taxon>Flavobacteriia</taxon>
        <taxon>Flavobacteriales</taxon>
        <taxon>Flavobacteriaceae</taxon>
        <taxon>Flavobacterium</taxon>
    </lineage>
</organism>
<feature type="signal peptide" evidence="2">
    <location>
        <begin position="1"/>
        <end position="18"/>
    </location>
</feature>
<dbReference type="EMBL" id="JBHSGW010000025">
    <property type="protein sequence ID" value="MFC4740288.1"/>
    <property type="molecule type" value="Genomic_DNA"/>
</dbReference>
<dbReference type="Gene3D" id="2.20.110.10">
    <property type="entry name" value="Histone H3 K4-specific methyltransferase SET7/9 N-terminal domain"/>
    <property type="match status" value="2"/>
</dbReference>
<gene>
    <name evidence="3" type="ORF">ACFO3U_09820</name>
</gene>
<reference evidence="4" key="1">
    <citation type="journal article" date="2019" name="Int. J. Syst. Evol. Microbiol.">
        <title>The Global Catalogue of Microorganisms (GCM) 10K type strain sequencing project: providing services to taxonomists for standard genome sequencing and annotation.</title>
        <authorList>
            <consortium name="The Broad Institute Genomics Platform"/>
            <consortium name="The Broad Institute Genome Sequencing Center for Infectious Disease"/>
            <person name="Wu L."/>
            <person name="Ma J."/>
        </authorList>
    </citation>
    <scope>NUCLEOTIDE SEQUENCE [LARGE SCALE GENOMIC DNA]</scope>
    <source>
        <strain evidence="4">CCUG 50349</strain>
    </source>
</reference>
<feature type="compositionally biased region" description="Basic and acidic residues" evidence="1">
    <location>
        <begin position="240"/>
        <end position="254"/>
    </location>
</feature>
<protein>
    <submittedName>
        <fullName evidence="3">Toxin-antitoxin system YwqK family antitoxin</fullName>
    </submittedName>
</protein>
<keyword evidence="2" id="KW-0732">Signal</keyword>
<evidence type="ECO:0000313" key="4">
    <source>
        <dbReference type="Proteomes" id="UP001595885"/>
    </source>
</evidence>
<dbReference type="RefSeq" id="WP_379741362.1">
    <property type="nucleotide sequence ID" value="NZ_JBHSGW010000025.1"/>
</dbReference>
<proteinExistence type="predicted"/>
<dbReference type="Pfam" id="PF07661">
    <property type="entry name" value="MORN_2"/>
    <property type="match status" value="1"/>
</dbReference>
<dbReference type="SUPFAM" id="SSF82185">
    <property type="entry name" value="Histone H3 K4-specific methyltransferase SET7/9 N-terminal domain"/>
    <property type="match status" value="2"/>
</dbReference>
<accession>A0ABV9P3W4</accession>
<evidence type="ECO:0000256" key="2">
    <source>
        <dbReference type="SAM" id="SignalP"/>
    </source>
</evidence>
<dbReference type="Proteomes" id="UP001595885">
    <property type="component" value="Unassembled WGS sequence"/>
</dbReference>
<comment type="caution">
    <text evidence="3">The sequence shown here is derived from an EMBL/GenBank/DDBJ whole genome shotgun (WGS) entry which is preliminary data.</text>
</comment>
<evidence type="ECO:0000313" key="3">
    <source>
        <dbReference type="EMBL" id="MFC4740288.1"/>
    </source>
</evidence>
<keyword evidence="4" id="KW-1185">Reference proteome</keyword>
<feature type="region of interest" description="Disordered" evidence="1">
    <location>
        <begin position="240"/>
        <end position="260"/>
    </location>
</feature>
<name>A0ABV9P3W4_9FLAO</name>
<evidence type="ECO:0000256" key="1">
    <source>
        <dbReference type="SAM" id="MobiDB-lite"/>
    </source>
</evidence>
<dbReference type="InterPro" id="IPR011652">
    <property type="entry name" value="MORN_2"/>
</dbReference>
<sequence>MKKILVLLTLLISFFNYSQDKINQLDDKGERHGLWKGIYEESKRPRYEGVFEHGKETGVFKYFDDTKAGKVIATRDFSRGNGYCYVTMFDRKDNIVSEGLLINKEYEGEWKIYHKESKVVMTSENYKKGKLNGVKKIFYDDGSVAEILNYVDGKREGNYKRYGVNEKILEDLNYKGNELHGLATFYDGLGNIILQGQYTNGVKSGIWKTYENGKVVKEETARKFSSKNFEYTINAKGEKVPGEMKDREVKDTKNNKKAKK</sequence>
<feature type="chain" id="PRO_5046792128" evidence="2">
    <location>
        <begin position="19"/>
        <end position="260"/>
    </location>
</feature>